<dbReference type="InterPro" id="IPR029024">
    <property type="entry name" value="TerB-like"/>
</dbReference>
<sequence>MTSTLEHLYANVAVHATQDREHEAAVELLLLVMIVDHHISEEELNEIRRISEDSGWENDTFSFDRYFGQAMATVRQAVATDTIDEFLDSVDLRITSKVLRASLFSAARDVAGVDRTLDLHERNLLELLAARFD</sequence>
<dbReference type="CDD" id="cd07177">
    <property type="entry name" value="terB_like"/>
    <property type="match status" value="1"/>
</dbReference>
<dbReference type="EMBL" id="CAEZXM010000066">
    <property type="protein sequence ID" value="CAB4685728.1"/>
    <property type="molecule type" value="Genomic_DNA"/>
</dbReference>
<evidence type="ECO:0000313" key="1">
    <source>
        <dbReference type="EMBL" id="CAB4685728.1"/>
    </source>
</evidence>
<dbReference type="SUPFAM" id="SSF158682">
    <property type="entry name" value="TerB-like"/>
    <property type="match status" value="1"/>
</dbReference>
<gene>
    <name evidence="1" type="ORF">UFOPK2366_00478</name>
</gene>
<reference evidence="1" key="1">
    <citation type="submission" date="2020-05" db="EMBL/GenBank/DDBJ databases">
        <authorList>
            <person name="Chiriac C."/>
            <person name="Salcher M."/>
            <person name="Ghai R."/>
            <person name="Kavagutti S V."/>
        </authorList>
    </citation>
    <scope>NUCLEOTIDE SEQUENCE</scope>
</reference>
<dbReference type="Gene3D" id="1.10.3680.10">
    <property type="entry name" value="TerB-like"/>
    <property type="match status" value="1"/>
</dbReference>
<accession>A0A6J6NLM8</accession>
<name>A0A6J6NLM8_9ZZZZ</name>
<protein>
    <submittedName>
        <fullName evidence="1">Unannotated protein</fullName>
    </submittedName>
</protein>
<organism evidence="1">
    <name type="scientific">freshwater metagenome</name>
    <dbReference type="NCBI Taxonomy" id="449393"/>
    <lineage>
        <taxon>unclassified sequences</taxon>
        <taxon>metagenomes</taxon>
        <taxon>ecological metagenomes</taxon>
    </lineage>
</organism>
<dbReference type="AlphaFoldDB" id="A0A6J6NLM8"/>
<proteinExistence type="predicted"/>